<dbReference type="EMBL" id="KQ947428">
    <property type="protein sequence ID" value="KUJ10939.1"/>
    <property type="molecule type" value="Genomic_DNA"/>
</dbReference>
<dbReference type="KEGG" id="psco:LY89DRAFT_759926"/>
<sequence length="432" mass="49375">MQLKGCLLLTLLPIEIRQKIYRELFLRPVGIVPGPIRYKPKICYRNTTINIYSYQWESHRQSYYDEWGLPHYDGSPESFTKEWITKPTEEEVRLMEDGILESAHETGVWKLPDIKDEEGTTIYREIRNHGGRPEVLNCTRVMSTGFENTFVFNTRGNSPFTHHQGVHVHDVFSKNRALVPGLPFPDGRPVSQRQIQTAIEKMFDKDKYQPLFVARDPLAKFFNIIGRENASKIRKIVIEGFFKTAEENERYKFERPNGLGQILPIHTTILRNVCIDLQQLTIFLGEDDELWNDDLEKQSGLTDEDRIDKIIAGVVHGLSNLQQLRLENRTRLRGVEGQPHAYNKQKEDVAAIKAKKDERMELDQYIWKEEGFSKRGRGGRGGGRGGRGRERGGYAGIGRPVQNSFAALIDQAVAAAGNGECSSTSRPSFRKG</sequence>
<dbReference type="OrthoDB" id="3555548at2759"/>
<organism evidence="2 3">
    <name type="scientific">Mollisia scopiformis</name>
    <name type="common">Conifer needle endophyte fungus</name>
    <name type="synonym">Phialocephala scopiformis</name>
    <dbReference type="NCBI Taxonomy" id="149040"/>
    <lineage>
        <taxon>Eukaryota</taxon>
        <taxon>Fungi</taxon>
        <taxon>Dikarya</taxon>
        <taxon>Ascomycota</taxon>
        <taxon>Pezizomycotina</taxon>
        <taxon>Leotiomycetes</taxon>
        <taxon>Helotiales</taxon>
        <taxon>Mollisiaceae</taxon>
        <taxon>Mollisia</taxon>
    </lineage>
</organism>
<gene>
    <name evidence="2" type="ORF">LY89DRAFT_759926</name>
</gene>
<protein>
    <submittedName>
        <fullName evidence="2">Uncharacterized protein</fullName>
    </submittedName>
</protein>
<evidence type="ECO:0000256" key="1">
    <source>
        <dbReference type="SAM" id="MobiDB-lite"/>
    </source>
</evidence>
<dbReference type="AlphaFoldDB" id="A0A194WTE0"/>
<reference evidence="2 3" key="1">
    <citation type="submission" date="2015-10" db="EMBL/GenBank/DDBJ databases">
        <title>Full genome of DAOMC 229536 Phialocephala scopiformis, a fungal endophyte of spruce producing the potent anti-insectan compound rugulosin.</title>
        <authorList>
            <consortium name="DOE Joint Genome Institute"/>
            <person name="Walker A.K."/>
            <person name="Frasz S.L."/>
            <person name="Seifert K.A."/>
            <person name="Miller J.D."/>
            <person name="Mondo S.J."/>
            <person name="Labutti K."/>
            <person name="Lipzen A."/>
            <person name="Dockter R."/>
            <person name="Kennedy M."/>
            <person name="Grigoriev I.V."/>
            <person name="Spatafora J.W."/>
        </authorList>
    </citation>
    <scope>NUCLEOTIDE SEQUENCE [LARGE SCALE GENOMIC DNA]</scope>
    <source>
        <strain evidence="2 3">CBS 120377</strain>
    </source>
</reference>
<evidence type="ECO:0000313" key="3">
    <source>
        <dbReference type="Proteomes" id="UP000070700"/>
    </source>
</evidence>
<accession>A0A194WTE0</accession>
<proteinExistence type="predicted"/>
<name>A0A194WTE0_MOLSC</name>
<dbReference type="GeneID" id="28831212"/>
<keyword evidence="3" id="KW-1185">Reference proteome</keyword>
<evidence type="ECO:0000313" key="2">
    <source>
        <dbReference type="EMBL" id="KUJ10939.1"/>
    </source>
</evidence>
<dbReference type="Proteomes" id="UP000070700">
    <property type="component" value="Unassembled WGS sequence"/>
</dbReference>
<dbReference type="InParanoid" id="A0A194WTE0"/>
<dbReference type="RefSeq" id="XP_018065294.1">
    <property type="nucleotide sequence ID" value="XM_018221486.1"/>
</dbReference>
<feature type="region of interest" description="Disordered" evidence="1">
    <location>
        <begin position="373"/>
        <end position="396"/>
    </location>
</feature>